<dbReference type="Proteomes" id="UP000183255">
    <property type="component" value="Unassembled WGS sequence"/>
</dbReference>
<evidence type="ECO:0000313" key="2">
    <source>
        <dbReference type="Proteomes" id="UP000183255"/>
    </source>
</evidence>
<protein>
    <submittedName>
        <fullName evidence="1">Uncharacterized protein</fullName>
    </submittedName>
</protein>
<reference evidence="1 2" key="1">
    <citation type="submission" date="2016-10" db="EMBL/GenBank/DDBJ databases">
        <authorList>
            <person name="de Groot N.N."/>
        </authorList>
    </citation>
    <scope>NUCLEOTIDE SEQUENCE [LARGE SCALE GENOMIC DNA]</scope>
    <source>
        <strain evidence="1 2">CGMCC 1.5058</strain>
    </source>
</reference>
<sequence>MLCLVTPVVVVVDVRLDCRFEFLIGAELAQVVHLAFQSAPKAFHGCVIEASSYPGHTLGAACFVQHLSESLGSVLEPTVAMEQRTCVWVLLHRQVKGLEDQIIVVSVSKDEGDDTVIPKVKDRAEVCLLVDAILELSDIGEPFLVRHIGVKVTAQDILRGDFRRARDIGPLLGSDDRLETHAPHQTAYSFGIVGALVVPVDVHGHPAVTEGLFMGQVVLKNLRAQPILFRRALRFRSLKPLVVAGSGYACDRAKKGHRMPLARHSILDGHVGYFFRLVPDSRRIRTTSSFF</sequence>
<proteinExistence type="predicted"/>
<accession>A0A1G8JT69</accession>
<dbReference type="EMBL" id="FNDZ01000002">
    <property type="protein sequence ID" value="SDI34388.1"/>
    <property type="molecule type" value="Genomic_DNA"/>
</dbReference>
<gene>
    <name evidence="1" type="ORF">SAMN05421804_102104</name>
</gene>
<name>A0A1G8JT69_9CLOT</name>
<organism evidence="1 2">
    <name type="scientific">Proteiniclasticum ruminis</name>
    <dbReference type="NCBI Taxonomy" id="398199"/>
    <lineage>
        <taxon>Bacteria</taxon>
        <taxon>Bacillati</taxon>
        <taxon>Bacillota</taxon>
        <taxon>Clostridia</taxon>
        <taxon>Eubacteriales</taxon>
        <taxon>Clostridiaceae</taxon>
        <taxon>Proteiniclasticum</taxon>
    </lineage>
</organism>
<dbReference type="AlphaFoldDB" id="A0A1G8JT69"/>
<evidence type="ECO:0000313" key="1">
    <source>
        <dbReference type="EMBL" id="SDI34388.1"/>
    </source>
</evidence>